<gene>
    <name evidence="3" type="ORF">Sango_2427600</name>
</gene>
<dbReference type="InterPro" id="IPR013103">
    <property type="entry name" value="RVT_2"/>
</dbReference>
<reference evidence="3" key="1">
    <citation type="submission" date="2020-06" db="EMBL/GenBank/DDBJ databases">
        <authorList>
            <person name="Li T."/>
            <person name="Hu X."/>
            <person name="Zhang T."/>
            <person name="Song X."/>
            <person name="Zhang H."/>
            <person name="Dai N."/>
            <person name="Sheng W."/>
            <person name="Hou X."/>
            <person name="Wei L."/>
        </authorList>
    </citation>
    <scope>NUCLEOTIDE SEQUENCE</scope>
    <source>
        <strain evidence="3">K16</strain>
        <tissue evidence="3">Leaf</tissue>
    </source>
</reference>
<evidence type="ECO:0000313" key="4">
    <source>
        <dbReference type="Proteomes" id="UP001289374"/>
    </source>
</evidence>
<dbReference type="Proteomes" id="UP001289374">
    <property type="component" value="Unassembled WGS sequence"/>
</dbReference>
<reference evidence="3" key="2">
    <citation type="journal article" date="2024" name="Plant">
        <title>Genomic evolution and insights into agronomic trait innovations of Sesamum species.</title>
        <authorList>
            <person name="Miao H."/>
            <person name="Wang L."/>
            <person name="Qu L."/>
            <person name="Liu H."/>
            <person name="Sun Y."/>
            <person name="Le M."/>
            <person name="Wang Q."/>
            <person name="Wei S."/>
            <person name="Zheng Y."/>
            <person name="Lin W."/>
            <person name="Duan Y."/>
            <person name="Cao H."/>
            <person name="Xiong S."/>
            <person name="Wang X."/>
            <person name="Wei L."/>
            <person name="Li C."/>
            <person name="Ma Q."/>
            <person name="Ju M."/>
            <person name="Zhao R."/>
            <person name="Li G."/>
            <person name="Mu C."/>
            <person name="Tian Q."/>
            <person name="Mei H."/>
            <person name="Zhang T."/>
            <person name="Gao T."/>
            <person name="Zhang H."/>
        </authorList>
    </citation>
    <scope>NUCLEOTIDE SEQUENCE</scope>
    <source>
        <strain evidence="3">K16</strain>
    </source>
</reference>
<evidence type="ECO:0000313" key="3">
    <source>
        <dbReference type="EMBL" id="KAK4388210.1"/>
    </source>
</evidence>
<comment type="caution">
    <text evidence="3">The sequence shown here is derived from an EMBL/GenBank/DDBJ whole genome shotgun (WGS) entry which is preliminary data.</text>
</comment>
<protein>
    <submittedName>
        <fullName evidence="3">Copia protein</fullName>
    </submittedName>
</protein>
<accession>A0AAE1W7F8</accession>
<evidence type="ECO:0000259" key="2">
    <source>
        <dbReference type="Pfam" id="PF07727"/>
    </source>
</evidence>
<dbReference type="EMBL" id="JACGWL010000014">
    <property type="protein sequence ID" value="KAK4388210.1"/>
    <property type="molecule type" value="Genomic_DNA"/>
</dbReference>
<feature type="region of interest" description="Disordered" evidence="1">
    <location>
        <begin position="265"/>
        <end position="297"/>
    </location>
</feature>
<keyword evidence="4" id="KW-1185">Reference proteome</keyword>
<organism evidence="3 4">
    <name type="scientific">Sesamum angolense</name>
    <dbReference type="NCBI Taxonomy" id="2727404"/>
    <lineage>
        <taxon>Eukaryota</taxon>
        <taxon>Viridiplantae</taxon>
        <taxon>Streptophyta</taxon>
        <taxon>Embryophyta</taxon>
        <taxon>Tracheophyta</taxon>
        <taxon>Spermatophyta</taxon>
        <taxon>Magnoliopsida</taxon>
        <taxon>eudicotyledons</taxon>
        <taxon>Gunneridae</taxon>
        <taxon>Pentapetalae</taxon>
        <taxon>asterids</taxon>
        <taxon>lamiids</taxon>
        <taxon>Lamiales</taxon>
        <taxon>Pedaliaceae</taxon>
        <taxon>Sesamum</taxon>
    </lineage>
</organism>
<proteinExistence type="predicted"/>
<sequence>MVRSMMYFIELPLSFWGYALEMAAKLLNMAPSKAVSQMPYEIWHGKPASYKYLRVWGSPTYVKRLVGDKLESRSSLHHLSDIQKKLQDTTSMIRLYKRFFSREMQYSWKRVFQWIADEMRCYLKSSARVSQPPDRYGFMGLTNQFDNSPRTYGEAISNIDSDMWLKAMRSEMDSMGSNQVWTLVNPPKGFKHVGCKWVYKSKLGADRVVIAFKASFLAKEYTQRPGVDFEETYSPVAMAKSIRFLLAIAACDVNVTYTESGNNLSEHANEEAGDSSEPISLQNEFESESIRVDEQPSSCLDIYDPRN</sequence>
<name>A0AAE1W7F8_9LAMI</name>
<dbReference type="Pfam" id="PF07727">
    <property type="entry name" value="RVT_2"/>
    <property type="match status" value="1"/>
</dbReference>
<dbReference type="AlphaFoldDB" id="A0AAE1W7F8"/>
<feature type="domain" description="Reverse transcriptase Ty1/copia-type" evidence="2">
    <location>
        <begin position="178"/>
        <end position="252"/>
    </location>
</feature>
<evidence type="ECO:0000256" key="1">
    <source>
        <dbReference type="SAM" id="MobiDB-lite"/>
    </source>
</evidence>